<evidence type="ECO:0000256" key="1">
    <source>
        <dbReference type="ARBA" id="ARBA00022485"/>
    </source>
</evidence>
<dbReference type="SUPFAM" id="SSF54862">
    <property type="entry name" value="4Fe-4S ferredoxins"/>
    <property type="match status" value="1"/>
</dbReference>
<protein>
    <submittedName>
        <fullName evidence="6">(Fe-S)-binding protein</fullName>
    </submittedName>
</protein>
<evidence type="ECO:0000256" key="3">
    <source>
        <dbReference type="ARBA" id="ARBA00023004"/>
    </source>
</evidence>
<proteinExistence type="predicted"/>
<feature type="domain" description="4Fe-4S ferredoxin-type" evidence="5">
    <location>
        <begin position="216"/>
        <end position="243"/>
    </location>
</feature>
<dbReference type="InterPro" id="IPR017900">
    <property type="entry name" value="4Fe4S_Fe_S_CS"/>
</dbReference>
<dbReference type="Gene3D" id="3.40.50.360">
    <property type="match status" value="1"/>
</dbReference>
<dbReference type="PROSITE" id="PS51379">
    <property type="entry name" value="4FE4S_FER_2"/>
    <property type="match status" value="2"/>
</dbReference>
<organism evidence="6 7">
    <name type="scientific">Pseudodesulfovibrio nedwellii</name>
    <dbReference type="NCBI Taxonomy" id="2973072"/>
    <lineage>
        <taxon>Bacteria</taxon>
        <taxon>Pseudomonadati</taxon>
        <taxon>Thermodesulfobacteriota</taxon>
        <taxon>Desulfovibrionia</taxon>
        <taxon>Desulfovibrionales</taxon>
        <taxon>Desulfovibrionaceae</taxon>
    </lineage>
</organism>
<keyword evidence="3" id="KW-0408">Iron</keyword>
<evidence type="ECO:0000313" key="6">
    <source>
        <dbReference type="EMBL" id="BDQ37866.1"/>
    </source>
</evidence>
<sequence length="266" mass="28836">MKYNTGQIIFFSPTKSTLKVVEAVAEGMGFDSVTRTDLTFPVESESVKALGEVVIVGVPVYAGRVPNLAVERLRQYIQGEGRPVVLVAVYGNRAYEDALLELRNLTDELGFVPCAAGAFIAQHSYSSSELPVAPGRPNDKDIDKAHLFGSQVRDKIQALATLGQLDTLEVPGNTPHRDGMPPSTFSPVTDKDTCTLCGECAQMCPSQVVSVTETGVETDVTGCIWCGACIKACPTQARFWDAPKIREINTVLHEKCSEPKEPEIFL</sequence>
<dbReference type="PANTHER" id="PTHR43687:SF1">
    <property type="entry name" value="FERREDOXIN III"/>
    <property type="match status" value="1"/>
</dbReference>
<evidence type="ECO:0000256" key="4">
    <source>
        <dbReference type="ARBA" id="ARBA00023014"/>
    </source>
</evidence>
<dbReference type="SUPFAM" id="SSF52218">
    <property type="entry name" value="Flavoproteins"/>
    <property type="match status" value="1"/>
</dbReference>
<dbReference type="Gene3D" id="3.30.70.20">
    <property type="match status" value="1"/>
</dbReference>
<evidence type="ECO:0000256" key="2">
    <source>
        <dbReference type="ARBA" id="ARBA00022723"/>
    </source>
</evidence>
<keyword evidence="1" id="KW-0004">4Fe-4S</keyword>
<dbReference type="PANTHER" id="PTHR43687">
    <property type="entry name" value="ADENYLYLSULFATE REDUCTASE, BETA SUBUNIT"/>
    <property type="match status" value="1"/>
</dbReference>
<feature type="domain" description="4Fe-4S ferredoxin-type" evidence="5">
    <location>
        <begin position="185"/>
        <end position="214"/>
    </location>
</feature>
<keyword evidence="2" id="KW-0479">Metal-binding</keyword>
<reference evidence="6 7" key="1">
    <citation type="submission" date="2022-08" db="EMBL/GenBank/DDBJ databases">
        <title>Genome Sequence of the sulphate-reducing bacterium, Pseudodesulfovibrio sp. SYK.</title>
        <authorList>
            <person name="Kondo R."/>
            <person name="Kataoka T."/>
        </authorList>
    </citation>
    <scope>NUCLEOTIDE SEQUENCE [LARGE SCALE GENOMIC DNA]</scope>
    <source>
        <strain evidence="6 7">SYK</strain>
    </source>
</reference>
<keyword evidence="4" id="KW-0411">Iron-sulfur</keyword>
<dbReference type="InterPro" id="IPR050572">
    <property type="entry name" value="Fe-S_Ferredoxin"/>
</dbReference>
<dbReference type="InterPro" id="IPR029039">
    <property type="entry name" value="Flavoprotein-like_sf"/>
</dbReference>
<dbReference type="Pfam" id="PF13237">
    <property type="entry name" value="Fer4_10"/>
    <property type="match status" value="1"/>
</dbReference>
<dbReference type="PROSITE" id="PS00198">
    <property type="entry name" value="4FE4S_FER_1"/>
    <property type="match status" value="1"/>
</dbReference>
<evidence type="ECO:0000313" key="7">
    <source>
        <dbReference type="Proteomes" id="UP001317742"/>
    </source>
</evidence>
<name>A0ABM8B235_9BACT</name>
<evidence type="ECO:0000259" key="5">
    <source>
        <dbReference type="PROSITE" id="PS51379"/>
    </source>
</evidence>
<dbReference type="InterPro" id="IPR017896">
    <property type="entry name" value="4Fe4S_Fe-S-bd"/>
</dbReference>
<keyword evidence="7" id="KW-1185">Reference proteome</keyword>
<dbReference type="EMBL" id="AP026709">
    <property type="protein sequence ID" value="BDQ37866.1"/>
    <property type="molecule type" value="Genomic_DNA"/>
</dbReference>
<accession>A0ABM8B235</accession>
<dbReference type="Proteomes" id="UP001317742">
    <property type="component" value="Chromosome"/>
</dbReference>
<dbReference type="RefSeq" id="WP_281760381.1">
    <property type="nucleotide sequence ID" value="NZ_AP026709.1"/>
</dbReference>
<gene>
    <name evidence="6" type="ORF">SYK_22260</name>
</gene>